<feature type="region of interest" description="Disordered" evidence="1">
    <location>
        <begin position="161"/>
        <end position="182"/>
    </location>
</feature>
<keyword evidence="2" id="KW-0812">Transmembrane</keyword>
<sequence length="215" mass="22480">MQTSLTSALGPHLRLRALLLSLLSVALLAAIAPAAASAQTSDDQNAGNQCDPDVDADRDDQTMARISLECPVDSEIGTVTLRTTEGGSVEGRDGTTCERVSNREFECQPEDGGRRISAQFTNGQDDSVCAEPRLMVDFEVNFSDDTRDETIENVEVRNCPVESGDDEATPEGGIDSGAGGTALRSSAPGPAFPALGVVFVLLAAGGLVARLRAAR</sequence>
<feature type="transmembrane region" description="Helical" evidence="2">
    <location>
        <begin position="191"/>
        <end position="209"/>
    </location>
</feature>
<protein>
    <submittedName>
        <fullName evidence="4">Uncharacterized protein</fullName>
    </submittedName>
</protein>
<organism evidence="4">
    <name type="scientific">uncultured Solirubrobacterales bacterium</name>
    <dbReference type="NCBI Taxonomy" id="768556"/>
    <lineage>
        <taxon>Bacteria</taxon>
        <taxon>Bacillati</taxon>
        <taxon>Actinomycetota</taxon>
        <taxon>Thermoleophilia</taxon>
        <taxon>Solirubrobacterales</taxon>
        <taxon>environmental samples</taxon>
    </lineage>
</organism>
<evidence type="ECO:0000256" key="2">
    <source>
        <dbReference type="SAM" id="Phobius"/>
    </source>
</evidence>
<keyword evidence="2" id="KW-1133">Transmembrane helix</keyword>
<dbReference type="AlphaFoldDB" id="A0A6J4T6A0"/>
<evidence type="ECO:0000313" key="4">
    <source>
        <dbReference type="EMBL" id="CAA9514327.1"/>
    </source>
</evidence>
<keyword evidence="3" id="KW-0732">Signal</keyword>
<proteinExistence type="predicted"/>
<feature type="signal peptide" evidence="3">
    <location>
        <begin position="1"/>
        <end position="38"/>
    </location>
</feature>
<reference evidence="4" key="1">
    <citation type="submission" date="2020-02" db="EMBL/GenBank/DDBJ databases">
        <authorList>
            <person name="Meier V. D."/>
        </authorList>
    </citation>
    <scope>NUCLEOTIDE SEQUENCE</scope>
    <source>
        <strain evidence="4">AVDCRST_MAG17</strain>
    </source>
</reference>
<keyword evidence="2" id="KW-0472">Membrane</keyword>
<name>A0A6J4T6A0_9ACTN</name>
<gene>
    <name evidence="4" type="ORF">AVDCRST_MAG17-2183</name>
</gene>
<accession>A0A6J4T6A0</accession>
<feature type="region of interest" description="Disordered" evidence="1">
    <location>
        <begin position="36"/>
        <end position="57"/>
    </location>
</feature>
<evidence type="ECO:0000256" key="1">
    <source>
        <dbReference type="SAM" id="MobiDB-lite"/>
    </source>
</evidence>
<dbReference type="EMBL" id="CADCVV010000178">
    <property type="protein sequence ID" value="CAA9514327.1"/>
    <property type="molecule type" value="Genomic_DNA"/>
</dbReference>
<evidence type="ECO:0000256" key="3">
    <source>
        <dbReference type="SAM" id="SignalP"/>
    </source>
</evidence>
<feature type="chain" id="PRO_5026714658" evidence="3">
    <location>
        <begin position="39"/>
        <end position="215"/>
    </location>
</feature>
<feature type="compositionally biased region" description="Polar residues" evidence="1">
    <location>
        <begin position="39"/>
        <end position="48"/>
    </location>
</feature>